<feature type="compositionally biased region" description="Basic and acidic residues" evidence="14">
    <location>
        <begin position="2926"/>
        <end position="2939"/>
    </location>
</feature>
<reference evidence="16" key="1">
    <citation type="submission" date="2022-03" db="EMBL/GenBank/DDBJ databases">
        <authorList>
            <person name="Martin C."/>
        </authorList>
    </citation>
    <scope>NUCLEOTIDE SEQUENCE</scope>
</reference>
<keyword evidence="7 13" id="KW-1133">Transmembrane helix</keyword>
<feature type="region of interest" description="Disordered" evidence="14">
    <location>
        <begin position="1872"/>
        <end position="1908"/>
    </location>
</feature>
<dbReference type="InterPro" id="IPR013662">
    <property type="entry name" value="RIH_assoc-dom"/>
</dbReference>
<dbReference type="SMART" id="SM00472">
    <property type="entry name" value="MIR"/>
    <property type="match status" value="2"/>
</dbReference>
<evidence type="ECO:0000256" key="7">
    <source>
        <dbReference type="ARBA" id="ARBA00022989"/>
    </source>
</evidence>
<keyword evidence="17" id="KW-1185">Reference proteome</keyword>
<keyword evidence="9 13" id="KW-0472">Membrane</keyword>
<dbReference type="Gene3D" id="1.25.10.30">
    <property type="entry name" value="IP3 receptor type 1 binding core, RIH domain"/>
    <property type="match status" value="1"/>
</dbReference>
<dbReference type="SUPFAM" id="SSF82109">
    <property type="entry name" value="MIR domain"/>
    <property type="match status" value="2"/>
</dbReference>
<feature type="compositionally biased region" description="Pro residues" evidence="14">
    <location>
        <begin position="2962"/>
        <end position="3004"/>
    </location>
</feature>
<dbReference type="Pfam" id="PF02815">
    <property type="entry name" value="MIR"/>
    <property type="match status" value="1"/>
</dbReference>
<feature type="compositionally biased region" description="Polar residues" evidence="14">
    <location>
        <begin position="2818"/>
        <end position="2828"/>
    </location>
</feature>
<dbReference type="SUPFAM" id="SSF100909">
    <property type="entry name" value="IP3 receptor type 1 binding core, domain 2"/>
    <property type="match status" value="2"/>
</dbReference>
<dbReference type="GO" id="GO:0005789">
    <property type="term" value="C:endoplasmic reticulum membrane"/>
    <property type="evidence" value="ECO:0007669"/>
    <property type="project" value="UniProtKB-SubCell"/>
</dbReference>
<feature type="region of interest" description="Disordered" evidence="14">
    <location>
        <begin position="1782"/>
        <end position="1806"/>
    </location>
</feature>
<proteinExistence type="inferred from homology"/>
<keyword evidence="6 13" id="KW-0256">Endoplasmic reticulum</keyword>
<comment type="similarity">
    <text evidence="2 13">Belongs to the InsP3 receptor family.</text>
</comment>
<keyword evidence="13" id="KW-0109">Calcium transport</keyword>
<keyword evidence="3 13" id="KW-0813">Transport</keyword>
<sequence length="3071" mass="353108">MTNLPTGYNFERRRSTIFFPEPIPLVFSGSRRNSEIYAAPPQTTESTYRENLEAGRMMSDFLCIGDYICLYCEETEGYVYNCQSSTSHNVIHINQWQEREKPTGIPNPQAVTFQLCIQNRYKLNKKYRKWLPYNPDEIDIEQKTSIQQAKLAADAENDDNVAEQKRQQGKKVRYGEVVQLRHVFTGKYIHISTTQTSRRDKNNMMIFLQDFNAKHAQFRILPRYKVKSEGEVVQIYDQIILESIKSPGQFFHASDAFRIDNFCTGAELNLGVLPSGYTVIKSYRPTEGQETVVKAGSVLRLFHKELEAYLVAEGLFDDEITEDVHLRIREVDQLVPKTLYPSTSGITYWQIEAEQSILNGEVVKWEQQVRFRHMPTRQYLCITPDLRVSLTPDSRDPNTVFRLHPIMKESDAIHFENYTRIEHVLSGHWLHALKDQQYERRSLLEADGENDMKGLKWDGADLRQISASGEKMYDDAYTLQIVEPQHLRNFNFVAGSVPFLLNFIQEREDGKTLNASKTHSICTALKELKDFMIVGGEAKKERQKLMRNLRIIDLLVKLLKTDLRTAHDQGHLTRVFKEGYDVLYSYMIGRSRKNALYFAKYIDFFQTQISQKGELGLNVAQMIVELIRDNRKIVDRITRQQIDEFITLLSENKNYRYLDLLMVLCVCDGVAIPDNQTYITDQLIRKNRKGIYLTDRGQNINGQPNIIYVSSDDGKNWTALHEFVDKEYYTYDEEKSLFYQHQMDLFINLCYGRCAFAIHVITRETGDLTWDEAFLCLRSNLLPDWIRAKYCEMIIAMFIDVGTNYSVLDHTNLSFVYEDINIFGQNNGEMDFAIKDLVTLFPVLRDWIADFLNENKEMTASKIGTNMLIQQVLRLFHFLLKFGYYAQDEIRIVLKAVINLLCGKNDKPFPQETEKGFSKESQKMVTMYRNKERFEKSPETKAVVDAKYQAMEVLDLLLSLQFNTRLEKFIGKFKHAETTAGEKKKRRSVLCPLLYDVYDATDTASKALKKQKKQLKELREMFDGAAFFETEHVTAILMDLSNYKYDKMVTKSLTLLNKYYSSKMHLFEVASTAQVLNTPDSCNVHREAQKSLPTLRRMTKSKLTVEQVRIVGEILDRLIEFCHLPKDPEERHPMNQNVLINHGVLQVVFEILSQEMDSKLLEQYRGIRDIMKKCLMLLKAIAKGNDAVQMQIFERLDTLLGLQGIESALAIALKEAFKGNQSTCMKISANQVERMVCKVAEHKERAPEFLDLICGIVKVEGLDLTLKRNQGYTMKYVMQYYTKVAYVLDQPRAFRERILTGQMPDHVEYLTNLIDLFSICAEGENRYIESMCQTVMSIEEITWTLNHPDIDRNLKRPYLRFLLYVYMRTAGTIIESGAGDLPHDNNIWQYIATLIYEFNEVTEYISETPAEVVTEQLKKPPLKSGVAEVDNREQEMCHTMHYLIDAVIPFLQTFYGSFYSPDKEVYPKEIELSEALSKALGSACDAMSPFSTNTNYLKTMVVGINAFATVCKVQISIVERVVDNLRSATRIKAKQTSSNQGNMAYYAEELELNAKFRTFSGNCSTLFGGHNTVAAQLKIKSKREYTDLGGDEELPLGEEFQSMLRCFIKPHEKKASKKFEMAEKLINQLAISAQNNKLPESQRRDQEELDIKCLQLLRAMIHNEERKLPEDWEENPSLAFNKRQLMFIRSVQSLLNGRGALIQVLPHLARKNDRIVREVLCFVSIMLFNANAEAQGNLLKYFFSTREEVFFAAIRNRMQLSVVALKERRSLAAQSEARAKELASHTKPLGKRKSSCKPISRKSSLAKEKKLVKAKIKNRAKGVKSGLETLAEGQVLMVNGCNNANDIEMDLINVTVENNVNTSTDVAKVGDKNDIKVKKKPPKPPIPKAPLNTGSKEEEQDDSGEASTYRDDGYIELVLKLLARMCDGQHKGLQDYLREQPDNMKSFDIVAECAQFLNLVYSNINQHTIDLAVQIFNTLNEFTAGNQANRTVILNNKVIDYINFVLRAGQFKDCPMEKVIELRQIIANLLISLLEENSPEALIVAKEVKDTLDKEAVYRTMTYCYQMHQVDDKKKAKTQTLDLKLQEEKRELSKEMKERLYENGFSFFLVLARLYDIDPNMAGDEVVTYINILPEQKQAYEFYKKSSMSIEIIKDDNLQRVNFRVKAKNVLREEVKEKLKWNVDRTSPSNKIRDMMRWSKDILKDIYYQRRIISNPLATFFTKNWLLWNYGAILMSLAINALMLVTWNARASLETITIPENESHPLPPELYDPLPVVALKEYNIVIYAMGGVHNLLSLLVLISYFLSDHPQLPSCDSIRKAFKNCCRRKVADVDEEEKTHVSKLDVHFFSFKTLYYLMFLGLSVAGTVFQGYFFAFHLLNIVTTNQLLKGVIQAVTQNGKSLIWVAILGFIVFYLYALVSFALLRSSFDPKNELYCQTLWQCTVTVIRYGLIGDIFENLISHQSENTFLKFGFLVIFHLSFFIFITTIGLNIIFGIIVDTFSELRDLKWKAESDMRDTCFICSRNSYDFEHHGKGFEHHVRHEHNLWAYIFFFIHLNDTKGSDYTALELHVSKMLRQERYDFFPLNRALTLSNMDEDSTESKLDDVYKCVVAIMDKQREDESKKQREEERVKQLQWREQHRNALQLQMQDSIDTTDSNFTYTALSSQGIRNHRNNKKPLKNRNISLEKQDSLDSHGPLNVPMISKEKPPHSPIMEVDFGKEMAASCASPSYTSDPVSNMTAPHPHIAASETQQEFFRSLEEEEGLQHKDSCTPPSDGQHSDLQRESPITVDLINFGDEDKQPDIHHADTLLRRGSRDSILSDTKSQGTLCGDTPETKHREYTPDSKPGQYTPDLKDREYTQMRSPSPSISSLDHDPPRPVRRRGTVDQPRSISHTPVSQRKSSSRGSPESVSSKPHFSRQSSMADHYSDTPKMQSKEPSLDPSIPESETPRDSRQSSLDSRYPPPPPFDPYDIPPDLPPPPSPHRPIPQHPFSDTPPPPSPPRGPSSTSYPQAPIRPQCSDAAMQTENREDVSCQTDDDLDTETHFPVTMSPSRRVATLKAEERPGSASSV</sequence>
<keyword evidence="8 13" id="KW-0406">Ion transport</keyword>
<feature type="domain" description="MIR" evidence="15">
    <location>
        <begin position="169"/>
        <end position="223"/>
    </location>
</feature>
<feature type="transmembrane region" description="Helical" evidence="13">
    <location>
        <begin position="2354"/>
        <end position="2381"/>
    </location>
</feature>
<gene>
    <name evidence="16" type="ORF">OFUS_LOCUS22813</name>
</gene>
<dbReference type="InterPro" id="IPR000493">
    <property type="entry name" value="InsP3_rcpt"/>
</dbReference>
<dbReference type="InterPro" id="IPR005821">
    <property type="entry name" value="Ion_trans_dom"/>
</dbReference>
<evidence type="ECO:0000256" key="10">
    <source>
        <dbReference type="ARBA" id="ARBA00023170"/>
    </source>
</evidence>
<feature type="compositionally biased region" description="Basic and acidic residues" evidence="14">
    <location>
        <begin position="2834"/>
        <end position="2843"/>
    </location>
</feature>
<dbReference type="InterPro" id="IPR014821">
    <property type="entry name" value="Ins145_P3_rcpt"/>
</dbReference>
<dbReference type="PRINTS" id="PR00779">
    <property type="entry name" value="INSP3RECEPTR"/>
</dbReference>
<dbReference type="Pfam" id="PF08709">
    <property type="entry name" value="Ins145_P3_rec"/>
    <property type="match status" value="1"/>
</dbReference>
<feature type="transmembrane region" description="Helical" evidence="13">
    <location>
        <begin position="2284"/>
        <end position="2306"/>
    </location>
</feature>
<evidence type="ECO:0000256" key="3">
    <source>
        <dbReference type="ARBA" id="ARBA00022448"/>
    </source>
</evidence>
<feature type="transmembrane region" description="Helical" evidence="13">
    <location>
        <begin position="2402"/>
        <end position="2424"/>
    </location>
</feature>
<evidence type="ECO:0000256" key="9">
    <source>
        <dbReference type="ARBA" id="ARBA00023136"/>
    </source>
</evidence>
<feature type="compositionally biased region" description="Low complexity" evidence="14">
    <location>
        <begin position="2896"/>
        <end position="2914"/>
    </location>
</feature>
<dbReference type="Pfam" id="PF01365">
    <property type="entry name" value="RYDR_ITPR"/>
    <property type="match status" value="2"/>
</dbReference>
<organism evidence="16 17">
    <name type="scientific">Owenia fusiformis</name>
    <name type="common">Polychaete worm</name>
    <dbReference type="NCBI Taxonomy" id="6347"/>
    <lineage>
        <taxon>Eukaryota</taxon>
        <taxon>Metazoa</taxon>
        <taxon>Spiralia</taxon>
        <taxon>Lophotrochozoa</taxon>
        <taxon>Annelida</taxon>
        <taxon>Polychaeta</taxon>
        <taxon>Sedentaria</taxon>
        <taxon>Canalipalpata</taxon>
        <taxon>Sabellida</taxon>
        <taxon>Oweniida</taxon>
        <taxon>Oweniidae</taxon>
        <taxon>Owenia</taxon>
    </lineage>
</organism>
<evidence type="ECO:0000256" key="4">
    <source>
        <dbReference type="ARBA" id="ARBA00022692"/>
    </source>
</evidence>
<dbReference type="OrthoDB" id="300855at2759"/>
<dbReference type="Proteomes" id="UP000749559">
    <property type="component" value="Unassembled WGS sequence"/>
</dbReference>
<dbReference type="PROSITE" id="PS50919">
    <property type="entry name" value="MIR"/>
    <property type="match status" value="1"/>
</dbReference>
<feature type="compositionally biased region" description="Polar residues" evidence="14">
    <location>
        <begin position="2861"/>
        <end position="2871"/>
    </location>
</feature>
<evidence type="ECO:0000313" key="16">
    <source>
        <dbReference type="EMBL" id="CAH1798712.1"/>
    </source>
</evidence>
<evidence type="ECO:0000313" key="17">
    <source>
        <dbReference type="Proteomes" id="UP000749559"/>
    </source>
</evidence>
<evidence type="ECO:0000259" key="15">
    <source>
        <dbReference type="PROSITE" id="PS50919"/>
    </source>
</evidence>
<dbReference type="InterPro" id="IPR000699">
    <property type="entry name" value="RIH_dom"/>
</dbReference>
<dbReference type="PANTHER" id="PTHR13715">
    <property type="entry name" value="RYANODINE RECEPTOR AND IP3 RECEPTOR"/>
    <property type="match status" value="1"/>
</dbReference>
<comment type="subcellular location">
    <subcellularLocation>
        <location evidence="1 13">Endoplasmic reticulum membrane</location>
        <topology evidence="1 13">Multi-pass membrane protein</topology>
    </subcellularLocation>
</comment>
<comment type="function">
    <text evidence="13">Receptor for inositol 1,4,5-trisphosphate, a second messenger that mediates the release of intracellular calcium.</text>
</comment>
<evidence type="ECO:0000256" key="13">
    <source>
        <dbReference type="RuleBase" id="RU368044"/>
    </source>
</evidence>
<evidence type="ECO:0000256" key="8">
    <source>
        <dbReference type="ARBA" id="ARBA00023065"/>
    </source>
</evidence>
<dbReference type="InterPro" id="IPR036300">
    <property type="entry name" value="MIR_dom_sf"/>
</dbReference>
<keyword evidence="10 13" id="KW-0675">Receptor</keyword>
<evidence type="ECO:0000256" key="11">
    <source>
        <dbReference type="ARBA" id="ARBA00023286"/>
    </source>
</evidence>
<comment type="caution">
    <text evidence="16">The sequence shown here is derived from an EMBL/GenBank/DDBJ whole genome shotgun (WGS) entry which is preliminary data.</text>
</comment>
<evidence type="ECO:0000256" key="6">
    <source>
        <dbReference type="ARBA" id="ARBA00022824"/>
    </source>
</evidence>
<evidence type="ECO:0000256" key="5">
    <source>
        <dbReference type="ARBA" id="ARBA00022737"/>
    </source>
</evidence>
<dbReference type="PANTHER" id="PTHR13715:SF99">
    <property type="entry name" value="INOSITOL 1,4,5-TRISPHOSPHATE RECEPTOR-LIKE PROTEIN A"/>
    <property type="match status" value="1"/>
</dbReference>
<feature type="transmembrane region" description="Helical" evidence="13">
    <location>
        <begin position="2471"/>
        <end position="2498"/>
    </location>
</feature>
<comment type="subunit">
    <text evidence="13">Homotetramer.</text>
</comment>
<dbReference type="Gene3D" id="2.80.10.50">
    <property type="match status" value="2"/>
</dbReference>
<evidence type="ECO:0000256" key="14">
    <source>
        <dbReference type="SAM" id="MobiDB-lite"/>
    </source>
</evidence>
<protein>
    <recommendedName>
        <fullName evidence="13">Inositol 1,4,5-trisphosphate receptor</fullName>
    </recommendedName>
</protein>
<keyword evidence="12 13" id="KW-0407">Ion channel</keyword>
<keyword evidence="5" id="KW-0677">Repeat</keyword>
<dbReference type="InterPro" id="IPR035910">
    <property type="entry name" value="RyR/IP3R_RIH_dom_sf"/>
</dbReference>
<feature type="region of interest" description="Disordered" evidence="14">
    <location>
        <begin position="2815"/>
        <end position="3046"/>
    </location>
</feature>
<name>A0A8S4Q492_OWEFU</name>
<dbReference type="Gene3D" id="1.10.287.70">
    <property type="match status" value="1"/>
</dbReference>
<dbReference type="InterPro" id="IPR016093">
    <property type="entry name" value="MIR_motif"/>
</dbReference>
<keyword evidence="11 13" id="KW-1071">Ligand-gated ion channel</keyword>
<keyword evidence="4 13" id="KW-0812">Transmembrane</keyword>
<dbReference type="Pfam" id="PF00520">
    <property type="entry name" value="Ion_trans"/>
    <property type="match status" value="1"/>
</dbReference>
<dbReference type="CDD" id="cd23280">
    <property type="entry name" value="beta-trefoil_MIR_itr-1-like"/>
    <property type="match status" value="1"/>
</dbReference>
<dbReference type="Pfam" id="PF08454">
    <property type="entry name" value="RIH_assoc"/>
    <property type="match status" value="1"/>
</dbReference>
<dbReference type="EMBL" id="CAIIXF020000011">
    <property type="protein sequence ID" value="CAH1798712.1"/>
    <property type="molecule type" value="Genomic_DNA"/>
</dbReference>
<keyword evidence="13" id="KW-0106">Calcium</keyword>
<accession>A0A8S4Q492</accession>
<feature type="transmembrane region" description="Helical" evidence="13">
    <location>
        <begin position="2225"/>
        <end position="2245"/>
    </location>
</feature>
<evidence type="ECO:0000256" key="12">
    <source>
        <dbReference type="ARBA" id="ARBA00023303"/>
    </source>
</evidence>
<keyword evidence="13" id="KW-0107">Calcium channel</keyword>
<dbReference type="GO" id="GO:0070679">
    <property type="term" value="F:inositol 1,4,5 trisphosphate binding"/>
    <property type="evidence" value="ECO:0007669"/>
    <property type="project" value="UniProtKB-UniRule"/>
</dbReference>
<evidence type="ECO:0000256" key="2">
    <source>
        <dbReference type="ARBA" id="ARBA00009453"/>
    </source>
</evidence>
<feature type="region of interest" description="Disordered" evidence="14">
    <location>
        <begin position="2757"/>
        <end position="2784"/>
    </location>
</feature>
<evidence type="ECO:0000256" key="1">
    <source>
        <dbReference type="ARBA" id="ARBA00004477"/>
    </source>
</evidence>
<dbReference type="InterPro" id="IPR015925">
    <property type="entry name" value="Ryanodine_IP3_receptor"/>
</dbReference>
<dbReference type="GO" id="GO:0051209">
    <property type="term" value="P:release of sequestered calcium ion into cytosol"/>
    <property type="evidence" value="ECO:0007669"/>
    <property type="project" value="UniProtKB-UniRule"/>
</dbReference>
<comment type="domain">
    <text evidence="13">The receptor contains a calcium channel in its C-terminal extremity. Its large N-terminal cytoplasmic region has the ligand-binding site in the N-terminus and modulatory sites in the middle portion immediately upstream of the channel region.</text>
</comment>
<dbReference type="GO" id="GO:0005220">
    <property type="term" value="F:inositol 1,4,5-trisphosphate-gated calcium channel activity"/>
    <property type="evidence" value="ECO:0007669"/>
    <property type="project" value="UniProtKB-UniRule"/>
</dbReference>